<reference evidence="2" key="1">
    <citation type="submission" date="2017-07" db="EMBL/GenBank/DDBJ databases">
        <title>Draft genome sequence of Effusibacillus lacus strain skLN1.</title>
        <authorList>
            <person name="Watanabe M."/>
            <person name="Kojima H."/>
            <person name="Fukui M."/>
        </authorList>
    </citation>
    <scope>NUCLEOTIDE SEQUENCE [LARGE SCALE GENOMIC DNA]</scope>
    <source>
        <strain evidence="2">skLN1</strain>
    </source>
</reference>
<name>A0A292YHN8_9BACL</name>
<organism evidence="1 2">
    <name type="scientific">Effusibacillus lacus</name>
    <dbReference type="NCBI Taxonomy" id="1348429"/>
    <lineage>
        <taxon>Bacteria</taxon>
        <taxon>Bacillati</taxon>
        <taxon>Bacillota</taxon>
        <taxon>Bacilli</taxon>
        <taxon>Bacillales</taxon>
        <taxon>Alicyclobacillaceae</taxon>
        <taxon>Effusibacillus</taxon>
    </lineage>
</organism>
<sequence>MKLIAKAEQNYPFSEHIIHVENSAGKNYELVTWHFPNGQMVQLVMYSPEDAELYSMPPSLVLADEGDQGQFYTAKEIELFLSRIMNS</sequence>
<gene>
    <name evidence="1" type="ORF">EFBL_0896</name>
</gene>
<dbReference type="AlphaFoldDB" id="A0A292YHN8"/>
<keyword evidence="2" id="KW-1185">Reference proteome</keyword>
<comment type="caution">
    <text evidence="1">The sequence shown here is derived from an EMBL/GenBank/DDBJ whole genome shotgun (WGS) entry which is preliminary data.</text>
</comment>
<accession>A0A292YHN8</accession>
<dbReference type="EMBL" id="BDUF01000018">
    <property type="protein sequence ID" value="GAX89278.1"/>
    <property type="molecule type" value="Genomic_DNA"/>
</dbReference>
<protein>
    <submittedName>
        <fullName evidence="1">Uncharacterized protein</fullName>
    </submittedName>
</protein>
<dbReference type="OrthoDB" id="2679659at2"/>
<dbReference type="Proteomes" id="UP000217785">
    <property type="component" value="Unassembled WGS sequence"/>
</dbReference>
<proteinExistence type="predicted"/>
<evidence type="ECO:0000313" key="2">
    <source>
        <dbReference type="Proteomes" id="UP000217785"/>
    </source>
</evidence>
<evidence type="ECO:0000313" key="1">
    <source>
        <dbReference type="EMBL" id="GAX89278.1"/>
    </source>
</evidence>
<dbReference type="RefSeq" id="WP_096180969.1">
    <property type="nucleotide sequence ID" value="NZ_BDUF01000018.1"/>
</dbReference>